<evidence type="ECO:0000313" key="3">
    <source>
        <dbReference type="EMBL" id="SPD22784.1"/>
    </source>
</evidence>
<feature type="compositionally biased region" description="Polar residues" evidence="2">
    <location>
        <begin position="47"/>
        <end position="72"/>
    </location>
</feature>
<evidence type="ECO:0000256" key="1">
    <source>
        <dbReference type="SAM" id="Coils"/>
    </source>
</evidence>
<feature type="region of interest" description="Disordered" evidence="2">
    <location>
        <begin position="1"/>
        <end position="86"/>
    </location>
</feature>
<feature type="compositionally biased region" description="Polar residues" evidence="2">
    <location>
        <begin position="11"/>
        <end position="34"/>
    </location>
</feature>
<feature type="coiled-coil region" evidence="1">
    <location>
        <begin position="97"/>
        <end position="127"/>
    </location>
</feature>
<dbReference type="AlphaFoldDB" id="A0A2N9IF38"/>
<protein>
    <recommendedName>
        <fullName evidence="4">Retrotransposon gag domain-containing protein</fullName>
    </recommendedName>
</protein>
<name>A0A2N9IF38_FAGSY</name>
<evidence type="ECO:0008006" key="4">
    <source>
        <dbReference type="Google" id="ProtNLM"/>
    </source>
</evidence>
<proteinExistence type="predicted"/>
<accession>A0A2N9IF38</accession>
<reference evidence="3" key="1">
    <citation type="submission" date="2018-02" db="EMBL/GenBank/DDBJ databases">
        <authorList>
            <person name="Cohen D.B."/>
            <person name="Kent A.D."/>
        </authorList>
    </citation>
    <scope>NUCLEOTIDE SEQUENCE</scope>
</reference>
<evidence type="ECO:0000256" key="2">
    <source>
        <dbReference type="SAM" id="MobiDB-lite"/>
    </source>
</evidence>
<dbReference type="EMBL" id="OIVN01005512">
    <property type="protein sequence ID" value="SPD22784.1"/>
    <property type="molecule type" value="Genomic_DNA"/>
</dbReference>
<keyword evidence="1" id="KW-0175">Coiled coil</keyword>
<sequence length="516" mass="58553">MGPALCHGNWENMTQPLGTTKTHGPLGTTKTHGNWENMMKAHDPCPFQSQKDPGSSPTTQTREAESATNAQGQDPPQPPPVDPNREVLPTNLMLELIQGLQQTQGELAEAIKQLKEKDADLVKQEREKNPKEPRHFVRRPPYPTELLKQPYLEKYIVPTFSRFDDRKGSALVHISKAYTWYTTLPPGSIKTWEDMVELFCGKYFQAEEKITLVNLHITKQIAGLFEGNSMRRFKMEPWNSLKHSKRGNPVIPCGFGHMGPNEDVRDLSGGDCDAPKSDKYEDMDVQYPDHRRPLYLLATINEVQVRRALVDNWFLYQPHSLKHSPKQYKSPQKKIQGAPMEIKGFGGIGEYTKGAHSTYSKGWSYCRLSHGSMLWIPWFPTTYLLGKALAAQALGEASLAKLVGIPLPKWEEIRDALDGRFERSVGTEKGSAGKKLVPARVSRSVSASVYRIGRTIYPLMKIQLQGNLLKQIPKFLQKKNLRDAEKTAFRTPIGNFYYIRHAIWTSRMPEPHIKEP</sequence>
<organism evidence="3">
    <name type="scientific">Fagus sylvatica</name>
    <name type="common">Beechnut</name>
    <dbReference type="NCBI Taxonomy" id="28930"/>
    <lineage>
        <taxon>Eukaryota</taxon>
        <taxon>Viridiplantae</taxon>
        <taxon>Streptophyta</taxon>
        <taxon>Embryophyta</taxon>
        <taxon>Tracheophyta</taxon>
        <taxon>Spermatophyta</taxon>
        <taxon>Magnoliopsida</taxon>
        <taxon>eudicotyledons</taxon>
        <taxon>Gunneridae</taxon>
        <taxon>Pentapetalae</taxon>
        <taxon>rosids</taxon>
        <taxon>fabids</taxon>
        <taxon>Fagales</taxon>
        <taxon>Fagaceae</taxon>
        <taxon>Fagus</taxon>
    </lineage>
</organism>
<gene>
    <name evidence="3" type="ORF">FSB_LOCUS50666</name>
</gene>